<dbReference type="GO" id="GO:0016998">
    <property type="term" value="P:cell wall macromolecule catabolic process"/>
    <property type="evidence" value="ECO:0007669"/>
    <property type="project" value="InterPro"/>
</dbReference>
<keyword evidence="4 7" id="KW-0378">Hydrolase</keyword>
<dbReference type="CDD" id="cd00737">
    <property type="entry name" value="lyz_endolysin_autolysin"/>
    <property type="match status" value="1"/>
</dbReference>
<organism evidence="8 9">
    <name type="scientific">Solemya velum gill symbiont</name>
    <dbReference type="NCBI Taxonomy" id="2340"/>
    <lineage>
        <taxon>Bacteria</taxon>
        <taxon>Pseudomonadati</taxon>
        <taxon>Pseudomonadota</taxon>
        <taxon>Gammaproteobacteria</taxon>
        <taxon>sulfur-oxidizing symbionts</taxon>
    </lineage>
</organism>
<evidence type="ECO:0000256" key="7">
    <source>
        <dbReference type="RuleBase" id="RU003788"/>
    </source>
</evidence>
<dbReference type="InterPro" id="IPR023346">
    <property type="entry name" value="Lysozyme-like_dom_sf"/>
</dbReference>
<dbReference type="GO" id="GO:0042742">
    <property type="term" value="P:defense response to bacterium"/>
    <property type="evidence" value="ECO:0007669"/>
    <property type="project" value="UniProtKB-KW"/>
</dbReference>
<dbReference type="HAMAP" id="MF_04110">
    <property type="entry name" value="ENDOLYSIN_T4"/>
    <property type="match status" value="1"/>
</dbReference>
<evidence type="ECO:0000256" key="3">
    <source>
        <dbReference type="ARBA" id="ARBA00022638"/>
    </source>
</evidence>
<evidence type="ECO:0000313" key="8">
    <source>
        <dbReference type="EMBL" id="OOY33784.1"/>
    </source>
</evidence>
<gene>
    <name evidence="8" type="ORF">BOV88_13445</name>
</gene>
<dbReference type="Proteomes" id="UP000190962">
    <property type="component" value="Unassembled WGS sequence"/>
</dbReference>
<keyword evidence="3 7" id="KW-0081">Bacteriolytic enzyme</keyword>
<comment type="caution">
    <text evidence="8">The sequence shown here is derived from an EMBL/GenBank/DDBJ whole genome shotgun (WGS) entry which is preliminary data.</text>
</comment>
<dbReference type="GO" id="GO:0003796">
    <property type="term" value="F:lysozyme activity"/>
    <property type="evidence" value="ECO:0007669"/>
    <property type="project" value="UniProtKB-EC"/>
</dbReference>
<evidence type="ECO:0000256" key="5">
    <source>
        <dbReference type="ARBA" id="ARBA00023200"/>
    </source>
</evidence>
<keyword evidence="2 7" id="KW-0929">Antimicrobial</keyword>
<dbReference type="GO" id="GO:0031640">
    <property type="term" value="P:killing of cells of another organism"/>
    <property type="evidence" value="ECO:0007669"/>
    <property type="project" value="UniProtKB-KW"/>
</dbReference>
<dbReference type="RefSeq" id="WP_078453714.1">
    <property type="nucleotide sequence ID" value="NZ_MPNX01000044.1"/>
</dbReference>
<comment type="catalytic activity">
    <reaction evidence="1 7">
        <text>Hydrolysis of (1-&gt;4)-beta-linkages between N-acetylmuramic acid and N-acetyl-D-glucosamine residues in a peptidoglycan and between N-acetyl-D-glucosamine residues in chitodextrins.</text>
        <dbReference type="EC" id="3.2.1.17"/>
    </reaction>
</comment>
<dbReference type="InterPro" id="IPR001165">
    <property type="entry name" value="T4-type_lysozyme"/>
</dbReference>
<dbReference type="PRINTS" id="PR00684">
    <property type="entry name" value="T4LYSOZYME"/>
</dbReference>
<dbReference type="Pfam" id="PF00959">
    <property type="entry name" value="Phage_lysozyme"/>
    <property type="match status" value="1"/>
</dbReference>
<evidence type="ECO:0000256" key="6">
    <source>
        <dbReference type="ARBA" id="ARBA00023295"/>
    </source>
</evidence>
<dbReference type="GO" id="GO:0009253">
    <property type="term" value="P:peptidoglycan catabolic process"/>
    <property type="evidence" value="ECO:0007669"/>
    <property type="project" value="InterPro"/>
</dbReference>
<comment type="similarity">
    <text evidence="7">Belongs to the glycosyl hydrolase 24 family.</text>
</comment>
<keyword evidence="6 7" id="KW-0326">Glycosidase</keyword>
<name>A0A1T2CNK6_SOVGS</name>
<reference evidence="8 9" key="1">
    <citation type="submission" date="2016-11" db="EMBL/GenBank/DDBJ databases">
        <title>Mixed transmission modes and dynamic genome evolution in an obligate animal-bacterial symbiosis.</title>
        <authorList>
            <person name="Russell S.L."/>
            <person name="Corbett-Detig R.B."/>
            <person name="Cavanaugh C.M."/>
        </authorList>
    </citation>
    <scope>NUCLEOTIDE SEQUENCE [LARGE SCALE GENOMIC DNA]</scope>
    <source>
        <strain evidence="8">MA-KB16</strain>
    </source>
</reference>
<dbReference type="InterPro" id="IPR023347">
    <property type="entry name" value="Lysozyme_dom_sf"/>
</dbReference>
<keyword evidence="5" id="KW-1035">Host cytoplasm</keyword>
<dbReference type="InterPro" id="IPR002196">
    <property type="entry name" value="Glyco_hydro_24"/>
</dbReference>
<dbReference type="SUPFAM" id="SSF53955">
    <property type="entry name" value="Lysozyme-like"/>
    <property type="match status" value="1"/>
</dbReference>
<evidence type="ECO:0000256" key="1">
    <source>
        <dbReference type="ARBA" id="ARBA00000632"/>
    </source>
</evidence>
<dbReference type="Gene3D" id="1.10.530.40">
    <property type="match status" value="1"/>
</dbReference>
<dbReference type="AlphaFoldDB" id="A0A1T2CNK6"/>
<accession>A0A1T2CNK6</accession>
<proteinExistence type="inferred from homology"/>
<evidence type="ECO:0000256" key="4">
    <source>
        <dbReference type="ARBA" id="ARBA00022801"/>
    </source>
</evidence>
<dbReference type="EC" id="3.2.1.17" evidence="7"/>
<dbReference type="InterPro" id="IPR051018">
    <property type="entry name" value="Bacteriophage_GH24"/>
</dbReference>
<dbReference type="InterPro" id="IPR034690">
    <property type="entry name" value="Endolysin_T4_type"/>
</dbReference>
<dbReference type="PANTHER" id="PTHR38107:SF3">
    <property type="entry name" value="LYSOZYME RRRD-RELATED"/>
    <property type="match status" value="1"/>
</dbReference>
<dbReference type="InterPro" id="IPR033907">
    <property type="entry name" value="Endolysin_autolysin"/>
</dbReference>
<evidence type="ECO:0000313" key="9">
    <source>
        <dbReference type="Proteomes" id="UP000190962"/>
    </source>
</evidence>
<dbReference type="PANTHER" id="PTHR38107">
    <property type="match status" value="1"/>
</dbReference>
<sequence length="158" mass="18014">MSKEGIDFLQAREGWELKMYKDSAGLPTIGVGHLLTQSELTSGKIYISRLPIIWRDGMTESEVKELLEQDLQKYENAVRCAVLMDLKQHQYDALVSFVFNVGETAFKNSTLLRKLNAGQIKEIPAQLARWNWSGGKVINGLTKRREMESRLFTEGEYA</sequence>
<evidence type="ECO:0000256" key="2">
    <source>
        <dbReference type="ARBA" id="ARBA00022529"/>
    </source>
</evidence>
<protein>
    <recommendedName>
        <fullName evidence="7">Lysozyme</fullName>
        <ecNumber evidence="7">3.2.1.17</ecNumber>
    </recommendedName>
</protein>
<dbReference type="EMBL" id="MPNX01000044">
    <property type="protein sequence ID" value="OOY33784.1"/>
    <property type="molecule type" value="Genomic_DNA"/>
</dbReference>